<dbReference type="PANTHER" id="PTHR13379:SF0">
    <property type="entry name" value="UPF0415 PROTEIN C7ORF25"/>
    <property type="match status" value="1"/>
</dbReference>
<feature type="region of interest" description="Disordered" evidence="1">
    <location>
        <begin position="337"/>
        <end position="477"/>
    </location>
</feature>
<dbReference type="PANTHER" id="PTHR13379">
    <property type="entry name" value="UNCHARACTERIZED DUF1308"/>
    <property type="match status" value="1"/>
</dbReference>
<name>K1VS31_TRIAC</name>
<feature type="compositionally biased region" description="Polar residues" evidence="1">
    <location>
        <begin position="419"/>
        <end position="431"/>
    </location>
</feature>
<dbReference type="HOGENOM" id="CLU_257614_0_0_1"/>
<evidence type="ECO:0000256" key="2">
    <source>
        <dbReference type="SAM" id="Phobius"/>
    </source>
</evidence>
<evidence type="ECO:0000313" key="4">
    <source>
        <dbReference type="Proteomes" id="UP000006757"/>
    </source>
</evidence>
<evidence type="ECO:0000256" key="1">
    <source>
        <dbReference type="SAM" id="MobiDB-lite"/>
    </source>
</evidence>
<keyword evidence="4" id="KW-1185">Reference proteome</keyword>
<feature type="region of interest" description="Disordered" evidence="1">
    <location>
        <begin position="795"/>
        <end position="820"/>
    </location>
</feature>
<dbReference type="eggNOG" id="ENOG502S653">
    <property type="taxonomic scope" value="Eukaryota"/>
</dbReference>
<feature type="compositionally biased region" description="Polar residues" evidence="1">
    <location>
        <begin position="1200"/>
        <end position="1211"/>
    </location>
</feature>
<reference evidence="3 4" key="1">
    <citation type="journal article" date="2012" name="Eukaryot. Cell">
        <title>Genome sequence of the Trichosporon asahii environmental strain CBS 8904.</title>
        <authorList>
            <person name="Yang R.Y."/>
            <person name="Li H.T."/>
            <person name="Zhu H."/>
            <person name="Zhou G.P."/>
            <person name="Wang M."/>
            <person name="Wang L."/>
        </authorList>
    </citation>
    <scope>NUCLEOTIDE SEQUENCE [LARGE SCALE GENOMIC DNA]</scope>
    <source>
        <strain evidence="3 4">CBS 8904</strain>
    </source>
</reference>
<feature type="region of interest" description="Disordered" evidence="1">
    <location>
        <begin position="1200"/>
        <end position="1243"/>
    </location>
</feature>
<keyword evidence="2" id="KW-0472">Membrane</keyword>
<protein>
    <submittedName>
        <fullName evidence="3">Uncharacterized protein</fullName>
    </submittedName>
</protein>
<feature type="transmembrane region" description="Helical" evidence="2">
    <location>
        <begin position="306"/>
        <end position="330"/>
    </location>
</feature>
<proteinExistence type="predicted"/>
<dbReference type="CDD" id="cd12087">
    <property type="entry name" value="TM_EGFR-like"/>
    <property type="match status" value="1"/>
</dbReference>
<dbReference type="EMBL" id="AMBO01000252">
    <property type="protein sequence ID" value="EKD03406.1"/>
    <property type="molecule type" value="Genomic_DNA"/>
</dbReference>
<organism evidence="3 4">
    <name type="scientific">Trichosporon asahii var. asahii (strain CBS 8904)</name>
    <name type="common">Yeast</name>
    <dbReference type="NCBI Taxonomy" id="1220162"/>
    <lineage>
        <taxon>Eukaryota</taxon>
        <taxon>Fungi</taxon>
        <taxon>Dikarya</taxon>
        <taxon>Basidiomycota</taxon>
        <taxon>Agaricomycotina</taxon>
        <taxon>Tremellomycetes</taxon>
        <taxon>Trichosporonales</taxon>
        <taxon>Trichosporonaceae</taxon>
        <taxon>Trichosporon</taxon>
    </lineage>
</organism>
<dbReference type="OrthoDB" id="14527at2759"/>
<keyword evidence="2" id="KW-1133">Transmembrane helix</keyword>
<dbReference type="Proteomes" id="UP000006757">
    <property type="component" value="Unassembled WGS sequence"/>
</dbReference>
<feature type="compositionally biased region" description="Polar residues" evidence="1">
    <location>
        <begin position="457"/>
        <end position="468"/>
    </location>
</feature>
<sequence>MYTFGNQSAVFNFTGTSLHFNVEYASVNQTGAASGPGGSSSSNLFWHTRLVINGTEIGNDASALGTDDLPNGQHYVELQFTRLDGNATRDSYAMLRSVTGSLAQEPGPNAWNQTFDDSMRNSSVVLNDGWSRLSADTDNHPETITNETLAAAEEPQLAQSWEGTLAVAEHPGAAAQLSFTGSAVWVYGPSGGPFGEYMVQLDGKDVGHYGAMGGNTAYQTLLYHTSGLREGLHRLKLTSINGRIGFDRMVSSNGLVTLSAPKQAYGTLAVPTTTVGATTHGFIPMKNTDKPTAAASKSKSSTTTAIAASVGTIGGLIVLTLLGFLIWTCCVRKRRRENRSNRPAQYLPEEPGRWYLPGADSTAPEGGSELDDEPATGRRVTRASTRAATKAAELRRATTVRRKARTDGKGYQSPFPTLASPQSATSASSNIKAPETEQEPAQSTADDDEPVLFNLAPNHTSSPDFSSGQGTGLPVLSHDLPAAEKSKADTYPPFRQMQIFRQYIAGTRLVSINLISAQTHYCRDEDVIRNLCERFCEPVSTNELVLAFPRSWLGYRNMGSLEVELLLTDTSTDDITQAKFKSEDIRLTAYHPGSRLESFHFGYADLNKTERAHWRYFVGWVQEMAEAEFPPNRATPDFSVSVRRVQPRGDQLAAVGGQTEAKRECGGHTLLRSYCTMEARFEGGLNLAKRSFISSCAKSHKASPDGISLLGSSPPRPSADPPAMSEGLPATLAALNKLVAQIKGYMTAMPASDRFLSPVIDWHHPQDYDQTTIQGLSKFLHHVEKEQAIIESVSFPTPSDPRKAGAGCFSDSAESEPQAERKLTPRVLLADLQLCKPASQPAEYTSNLISLEGVWGAFLRAPKPVTAIWQAIYKVPGFENGNGSMKIDVVGDGGGEWIKVSTRIKESRLLDEFREQDSYINSDWESDSSDTAPNLTNSLLTNARILAAAAAQYPRTPGLAPPRLRYILTRLPATGHSDSRIGETITEMQRLGIHVDFCDSQWAIPEPRHIPPLQPAEDIVLDVSIMIALCCDSTHHPLPADEYELESRFRTMKLASSPEGSDGPADNRLVLGNYTNATRDLRDQLRCEIRRPLITEMIHRLNGRTVRFWITREVRDRLPKLVDVIGGERERYRAQAMFNANNFWAGSRWEGKVSENLRDFRVRVLEDEPSWTAEGVSPQHERILSTPFDSAVAHVCREMLSSSEDTPTETPATGYPPDTDGQAMQHRPTGKPKNMRVSRNPQRARVGTRFTNSKLPSGHTLRTLLAGIAGGMTVLTNNRGAVLKVLREEGVIEGIPFAYAEEGTKEDGQDAHRARIWIVNPSSLAEWRRCQVEKANTELIEQYPGARIERIV</sequence>
<comment type="caution">
    <text evidence="3">The sequence shown here is derived from an EMBL/GenBank/DDBJ whole genome shotgun (WGS) entry which is preliminary data.</text>
</comment>
<gene>
    <name evidence="3" type="ORF">A1Q2_02293</name>
</gene>
<accession>K1VS31</accession>
<feature type="region of interest" description="Disordered" evidence="1">
    <location>
        <begin position="704"/>
        <end position="723"/>
    </location>
</feature>
<keyword evidence="2" id="KW-0812">Transmembrane</keyword>
<feature type="compositionally biased region" description="Low complexity" evidence="1">
    <location>
        <begin position="382"/>
        <end position="391"/>
    </location>
</feature>
<dbReference type="InParanoid" id="K1VS31"/>
<dbReference type="Gene3D" id="2.60.120.260">
    <property type="entry name" value="Galactose-binding domain-like"/>
    <property type="match status" value="1"/>
</dbReference>
<evidence type="ECO:0000313" key="3">
    <source>
        <dbReference type="EMBL" id="EKD03406.1"/>
    </source>
</evidence>